<feature type="transmembrane region" description="Helical" evidence="1">
    <location>
        <begin position="147"/>
        <end position="167"/>
    </location>
</feature>
<feature type="transmembrane region" description="Helical" evidence="1">
    <location>
        <begin position="119"/>
        <end position="140"/>
    </location>
</feature>
<dbReference type="InterPro" id="IPR011737">
    <property type="entry name" value="CHP02206_TP0381"/>
</dbReference>
<dbReference type="Proteomes" id="UP000255328">
    <property type="component" value="Unassembled WGS sequence"/>
</dbReference>
<feature type="transmembrane region" description="Helical" evidence="1">
    <location>
        <begin position="64"/>
        <end position="83"/>
    </location>
</feature>
<dbReference type="EMBL" id="UGGU01000003">
    <property type="protein sequence ID" value="STO31916.1"/>
    <property type="molecule type" value="Genomic_DNA"/>
</dbReference>
<gene>
    <name evidence="2" type="ORF">NCTC10723_01379</name>
</gene>
<keyword evidence="1" id="KW-1133">Transmembrane helix</keyword>
<reference evidence="2 3" key="1">
    <citation type="submission" date="2018-06" db="EMBL/GenBank/DDBJ databases">
        <authorList>
            <consortium name="Pathogen Informatics"/>
            <person name="Doyle S."/>
        </authorList>
    </citation>
    <scope>NUCLEOTIDE SEQUENCE [LARGE SCALE GENOMIC DNA]</scope>
    <source>
        <strain evidence="2 3">NCTC10723</strain>
    </source>
</reference>
<evidence type="ECO:0000313" key="2">
    <source>
        <dbReference type="EMBL" id="STO31916.1"/>
    </source>
</evidence>
<organism evidence="2 3">
    <name type="scientific">Fusobacterium necrogenes</name>
    <dbReference type="NCBI Taxonomy" id="858"/>
    <lineage>
        <taxon>Bacteria</taxon>
        <taxon>Fusobacteriati</taxon>
        <taxon>Fusobacteriota</taxon>
        <taxon>Fusobacteriia</taxon>
        <taxon>Fusobacteriales</taxon>
        <taxon>Fusobacteriaceae</taxon>
        <taxon>Fusobacterium</taxon>
    </lineage>
</organism>
<feature type="transmembrane region" description="Helical" evidence="1">
    <location>
        <begin position="36"/>
        <end position="58"/>
    </location>
</feature>
<dbReference type="Pfam" id="PF14808">
    <property type="entry name" value="TMEM164"/>
    <property type="match status" value="1"/>
</dbReference>
<dbReference type="AlphaFoldDB" id="A0A377GYB2"/>
<feature type="transmembrane region" description="Helical" evidence="1">
    <location>
        <begin position="90"/>
        <end position="107"/>
    </location>
</feature>
<dbReference type="RefSeq" id="WP_115270652.1">
    <property type="nucleotide sequence ID" value="NZ_CASFEE010000002.1"/>
</dbReference>
<keyword evidence="1" id="KW-0812">Transmembrane</keyword>
<keyword evidence="3" id="KW-1185">Reference proteome</keyword>
<evidence type="ECO:0000313" key="3">
    <source>
        <dbReference type="Proteomes" id="UP000255328"/>
    </source>
</evidence>
<dbReference type="OrthoDB" id="9813172at2"/>
<protein>
    <submittedName>
        <fullName evidence="2">Predicted integral membrane protein</fullName>
    </submittedName>
</protein>
<accession>A0A377GYB2</accession>
<feature type="transmembrane region" description="Helical" evidence="1">
    <location>
        <begin position="194"/>
        <end position="216"/>
    </location>
</feature>
<feature type="transmembrane region" description="Helical" evidence="1">
    <location>
        <begin position="12"/>
        <end position="29"/>
    </location>
</feature>
<dbReference type="NCBIfam" id="TIGR02206">
    <property type="entry name" value="intg_mem_TP0381"/>
    <property type="match status" value="1"/>
</dbReference>
<evidence type="ECO:0000256" key="1">
    <source>
        <dbReference type="SAM" id="Phobius"/>
    </source>
</evidence>
<proteinExistence type="predicted"/>
<sequence length="229" mass="27487">METFKLFSIEHFMMILMTFLFFLFLLFLANFFNKRYFAKISAIIIFCIKLAELIYRYLYNGEQIFELLPLHLCNISLIFGILMMLSASKTLFQLCFYWNLGAVFAIITPDIKYSFPNFITLSFFVTHFYIIFTVAYAYIFFRFRPALWGYFMAFFTLNLLSLGVYFINDILGTNYLYVNRLPNFSSPLNYFGEWPYYIIVVEMIYIILTYLIYFPFKSKSVKFGKSKFY</sequence>
<name>A0A377GYB2_9FUSO</name>
<keyword evidence="1" id="KW-0472">Membrane</keyword>